<organism evidence="2 3">
    <name type="scientific">Streptomyces brasiliensis</name>
    <dbReference type="NCBI Taxonomy" id="1954"/>
    <lineage>
        <taxon>Bacteria</taxon>
        <taxon>Bacillati</taxon>
        <taxon>Actinomycetota</taxon>
        <taxon>Actinomycetes</taxon>
        <taxon>Kitasatosporales</taxon>
        <taxon>Streptomycetaceae</taxon>
        <taxon>Streptomyces</taxon>
    </lineage>
</organism>
<evidence type="ECO:0000313" key="3">
    <source>
        <dbReference type="Proteomes" id="UP000657574"/>
    </source>
</evidence>
<reference evidence="2" key="1">
    <citation type="journal article" date="2014" name="Int. J. Syst. Evol. Microbiol.">
        <title>Complete genome sequence of Corynebacterium casei LMG S-19264T (=DSM 44701T), isolated from a smear-ripened cheese.</title>
        <authorList>
            <consortium name="US DOE Joint Genome Institute (JGI-PGF)"/>
            <person name="Walter F."/>
            <person name="Albersmeier A."/>
            <person name="Kalinowski J."/>
            <person name="Ruckert C."/>
        </authorList>
    </citation>
    <scope>NUCLEOTIDE SEQUENCE</scope>
    <source>
        <strain evidence="2">JCM 3086</strain>
    </source>
</reference>
<gene>
    <name evidence="2" type="ORF">GCM10010121_097070</name>
</gene>
<protein>
    <submittedName>
        <fullName evidence="2">Uncharacterized protein</fullName>
    </submittedName>
</protein>
<accession>A0A917PCN5</accession>
<comment type="caution">
    <text evidence="2">The sequence shown here is derived from an EMBL/GenBank/DDBJ whole genome shotgun (WGS) entry which is preliminary data.</text>
</comment>
<reference evidence="2" key="2">
    <citation type="submission" date="2020-09" db="EMBL/GenBank/DDBJ databases">
        <authorList>
            <person name="Sun Q."/>
            <person name="Ohkuma M."/>
        </authorList>
    </citation>
    <scope>NUCLEOTIDE SEQUENCE</scope>
    <source>
        <strain evidence="2">JCM 3086</strain>
    </source>
</reference>
<evidence type="ECO:0000256" key="1">
    <source>
        <dbReference type="SAM" id="Phobius"/>
    </source>
</evidence>
<evidence type="ECO:0000313" key="2">
    <source>
        <dbReference type="EMBL" id="GGJ71027.1"/>
    </source>
</evidence>
<keyword evidence="1" id="KW-1133">Transmembrane helix</keyword>
<sequence>MNYVVLLALMAFALGMVGLGVAGLTTGWIHPWERGRVLRPVPHGFSHIFSGCGFVCFCVFFLFASSGDVSLKLLVVLAVGAVLFLIGIVLRGTASFPDR</sequence>
<dbReference type="Proteomes" id="UP000657574">
    <property type="component" value="Unassembled WGS sequence"/>
</dbReference>
<keyword evidence="1" id="KW-0472">Membrane</keyword>
<proteinExistence type="predicted"/>
<keyword evidence="3" id="KW-1185">Reference proteome</keyword>
<dbReference type="AlphaFoldDB" id="A0A917PCN5"/>
<feature type="transmembrane region" description="Helical" evidence="1">
    <location>
        <begin position="71"/>
        <end position="90"/>
    </location>
</feature>
<name>A0A917PCN5_9ACTN</name>
<feature type="transmembrane region" description="Helical" evidence="1">
    <location>
        <begin position="46"/>
        <end position="64"/>
    </location>
</feature>
<dbReference type="EMBL" id="BMQA01000126">
    <property type="protein sequence ID" value="GGJ71027.1"/>
    <property type="molecule type" value="Genomic_DNA"/>
</dbReference>
<keyword evidence="1" id="KW-0812">Transmembrane</keyword>